<proteinExistence type="predicted"/>
<reference evidence="1 2" key="1">
    <citation type="journal article" date="2020" name="Cell">
        <title>Large-Scale Comparative Analyses of Tick Genomes Elucidate Their Genetic Diversity and Vector Capacities.</title>
        <authorList>
            <consortium name="Tick Genome and Microbiome Consortium (TIGMIC)"/>
            <person name="Jia N."/>
            <person name="Wang J."/>
            <person name="Shi W."/>
            <person name="Du L."/>
            <person name="Sun Y."/>
            <person name="Zhan W."/>
            <person name="Jiang J.F."/>
            <person name="Wang Q."/>
            <person name="Zhang B."/>
            <person name="Ji P."/>
            <person name="Bell-Sakyi L."/>
            <person name="Cui X.M."/>
            <person name="Yuan T.T."/>
            <person name="Jiang B.G."/>
            <person name="Yang W.F."/>
            <person name="Lam T.T."/>
            <person name="Chang Q.C."/>
            <person name="Ding S.J."/>
            <person name="Wang X.J."/>
            <person name="Zhu J.G."/>
            <person name="Ruan X.D."/>
            <person name="Zhao L."/>
            <person name="Wei J.T."/>
            <person name="Ye R.Z."/>
            <person name="Que T.C."/>
            <person name="Du C.H."/>
            <person name="Zhou Y.H."/>
            <person name="Cheng J.X."/>
            <person name="Dai P.F."/>
            <person name="Guo W.B."/>
            <person name="Han X.H."/>
            <person name="Huang E.J."/>
            <person name="Li L.F."/>
            <person name="Wei W."/>
            <person name="Gao Y.C."/>
            <person name="Liu J.Z."/>
            <person name="Shao H.Z."/>
            <person name="Wang X."/>
            <person name="Wang C.C."/>
            <person name="Yang T.C."/>
            <person name="Huo Q.B."/>
            <person name="Li W."/>
            <person name="Chen H.Y."/>
            <person name="Chen S.E."/>
            <person name="Zhou L.G."/>
            <person name="Ni X.B."/>
            <person name="Tian J.H."/>
            <person name="Sheng Y."/>
            <person name="Liu T."/>
            <person name="Pan Y.S."/>
            <person name="Xia L.Y."/>
            <person name="Li J."/>
            <person name="Zhao F."/>
            <person name="Cao W.C."/>
        </authorList>
    </citation>
    <scope>NUCLEOTIDE SEQUENCE [LARGE SCALE GENOMIC DNA]</scope>
    <source>
        <strain evidence="1">Iper-2018</strain>
    </source>
</reference>
<gene>
    <name evidence="1" type="ORF">HPB47_007027</name>
</gene>
<organism evidence="1 2">
    <name type="scientific">Ixodes persulcatus</name>
    <name type="common">Taiga tick</name>
    <dbReference type="NCBI Taxonomy" id="34615"/>
    <lineage>
        <taxon>Eukaryota</taxon>
        <taxon>Metazoa</taxon>
        <taxon>Ecdysozoa</taxon>
        <taxon>Arthropoda</taxon>
        <taxon>Chelicerata</taxon>
        <taxon>Arachnida</taxon>
        <taxon>Acari</taxon>
        <taxon>Parasitiformes</taxon>
        <taxon>Ixodida</taxon>
        <taxon>Ixodoidea</taxon>
        <taxon>Ixodidae</taxon>
        <taxon>Ixodinae</taxon>
        <taxon>Ixodes</taxon>
    </lineage>
</organism>
<evidence type="ECO:0000313" key="1">
    <source>
        <dbReference type="EMBL" id="KAG0415805.1"/>
    </source>
</evidence>
<dbReference type="Proteomes" id="UP000805193">
    <property type="component" value="Unassembled WGS sequence"/>
</dbReference>
<comment type="caution">
    <text evidence="1">The sequence shown here is derived from an EMBL/GenBank/DDBJ whole genome shotgun (WGS) entry which is preliminary data.</text>
</comment>
<keyword evidence="2" id="KW-1185">Reference proteome</keyword>
<dbReference type="EMBL" id="JABSTQ010011026">
    <property type="protein sequence ID" value="KAG0415805.1"/>
    <property type="molecule type" value="Genomic_DNA"/>
</dbReference>
<evidence type="ECO:0000313" key="2">
    <source>
        <dbReference type="Proteomes" id="UP000805193"/>
    </source>
</evidence>
<accession>A0AC60P8R7</accession>
<sequence length="365" mass="40521">MAVRRPSWLSDFTARERQCLKSLYRKYAMPQVHRMDRMLEGCAGQIDQPRCRHWRIWSSISLGLFDETGKKVSAQKIEDCFWIVIGGDDLNVIRAKLDDLIDDDSSDVADPPSASVSRVKPEKHHQRRGQKRSRSDCFDTPQRGHPEDVVAAQLSLVRNDGANAWSSGAEVVDSVASAATVSSISATENVGSSQVVASVERAINGIASEVAIPSLTMYELETVPYFVRDKPPSWSEALDLHLRLMQNSGNPEPMDLSVCPFVPSGCPVFPSLCPVDPARVDRAVQCDDTPVGLSARLVQSRCERVDKAVQCDRDAKELVMLMRNEHLARMNKLRLERDVFERMQHRVAMDCSQEAGANTGAPTTS</sequence>
<name>A0AC60P8R7_IXOPE</name>
<protein>
    <submittedName>
        <fullName evidence="1">Uncharacterized protein</fullName>
    </submittedName>
</protein>